<evidence type="ECO:0000313" key="3">
    <source>
        <dbReference type="Proteomes" id="UP000008022"/>
    </source>
</evidence>
<dbReference type="Gramene" id="ORUFI02G30680.1">
    <property type="protein sequence ID" value="ORUFI02G30680.1"/>
    <property type="gene ID" value="ORUFI02G30680"/>
</dbReference>
<dbReference type="EnsemblPlants" id="ORUFI02G30680.1">
    <property type="protein sequence ID" value="ORUFI02G30680.1"/>
    <property type="gene ID" value="ORUFI02G30680"/>
</dbReference>
<protein>
    <submittedName>
        <fullName evidence="2">Uncharacterized protein</fullName>
    </submittedName>
</protein>
<proteinExistence type="predicted"/>
<feature type="compositionally biased region" description="Basic residues" evidence="1">
    <location>
        <begin position="54"/>
        <end position="74"/>
    </location>
</feature>
<dbReference type="HOGENOM" id="CLU_1868476_0_0_1"/>
<reference evidence="2" key="2">
    <citation type="submission" date="2015-06" db="UniProtKB">
        <authorList>
            <consortium name="EnsemblPlants"/>
        </authorList>
    </citation>
    <scope>IDENTIFICATION</scope>
</reference>
<reference evidence="3" key="1">
    <citation type="submission" date="2013-06" db="EMBL/GenBank/DDBJ databases">
        <authorList>
            <person name="Zhao Q."/>
        </authorList>
    </citation>
    <scope>NUCLEOTIDE SEQUENCE</scope>
    <source>
        <strain evidence="3">cv. W1943</strain>
    </source>
</reference>
<name>A0A0E0NJP4_ORYRU</name>
<evidence type="ECO:0000256" key="1">
    <source>
        <dbReference type="SAM" id="MobiDB-lite"/>
    </source>
</evidence>
<dbReference type="Proteomes" id="UP000008022">
    <property type="component" value="Unassembled WGS sequence"/>
</dbReference>
<accession>A0A0E0NJP4</accession>
<evidence type="ECO:0000313" key="2">
    <source>
        <dbReference type="EnsemblPlants" id="ORUFI02G30680.1"/>
    </source>
</evidence>
<sequence>MDSPPRSRNVRRPRPLDSIPAHVLRHAVLLLLPGFGERGGKKNIPATASAAANQRRRRRGPASRRWRRRRRRRGKGGEEAAAAALLGILAEKLLEAAGGLSEREGQGDLASAEERASRCRRPPGFEWRVDLEREGSF</sequence>
<organism evidence="2 3">
    <name type="scientific">Oryza rufipogon</name>
    <name type="common">Brownbeard rice</name>
    <name type="synonym">Asian wild rice</name>
    <dbReference type="NCBI Taxonomy" id="4529"/>
    <lineage>
        <taxon>Eukaryota</taxon>
        <taxon>Viridiplantae</taxon>
        <taxon>Streptophyta</taxon>
        <taxon>Embryophyta</taxon>
        <taxon>Tracheophyta</taxon>
        <taxon>Spermatophyta</taxon>
        <taxon>Magnoliopsida</taxon>
        <taxon>Liliopsida</taxon>
        <taxon>Poales</taxon>
        <taxon>Poaceae</taxon>
        <taxon>BOP clade</taxon>
        <taxon>Oryzoideae</taxon>
        <taxon>Oryzeae</taxon>
        <taxon>Oryzinae</taxon>
        <taxon>Oryza</taxon>
    </lineage>
</organism>
<dbReference type="AlphaFoldDB" id="A0A0E0NJP4"/>
<feature type="region of interest" description="Disordered" evidence="1">
    <location>
        <begin position="35"/>
        <end position="78"/>
    </location>
</feature>
<keyword evidence="3" id="KW-1185">Reference proteome</keyword>